<keyword evidence="2" id="KW-0413">Isomerase</keyword>
<feature type="domain" description="SIS" evidence="1">
    <location>
        <begin position="31"/>
        <end position="188"/>
    </location>
</feature>
<evidence type="ECO:0000313" key="2">
    <source>
        <dbReference type="EMBL" id="SPD76423.1"/>
    </source>
</evidence>
<dbReference type="AlphaFoldDB" id="A0A445N406"/>
<dbReference type="InterPro" id="IPR001347">
    <property type="entry name" value="SIS_dom"/>
</dbReference>
<dbReference type="InterPro" id="IPR046348">
    <property type="entry name" value="SIS_dom_sf"/>
</dbReference>
<gene>
    <name evidence="2" type="ORF">PITCH_A930001</name>
</gene>
<dbReference type="GO" id="GO:0097367">
    <property type="term" value="F:carbohydrate derivative binding"/>
    <property type="evidence" value="ECO:0007669"/>
    <property type="project" value="InterPro"/>
</dbReference>
<dbReference type="EMBL" id="OJIN01000240">
    <property type="protein sequence ID" value="SPD76423.1"/>
    <property type="molecule type" value="Genomic_DNA"/>
</dbReference>
<dbReference type="GO" id="GO:0016853">
    <property type="term" value="F:isomerase activity"/>
    <property type="evidence" value="ECO:0007669"/>
    <property type="project" value="UniProtKB-KW"/>
</dbReference>
<dbReference type="GO" id="GO:1901135">
    <property type="term" value="P:carbohydrate derivative metabolic process"/>
    <property type="evidence" value="ECO:0007669"/>
    <property type="project" value="InterPro"/>
</dbReference>
<proteinExistence type="predicted"/>
<dbReference type="CDD" id="cd05006">
    <property type="entry name" value="SIS_GmhA"/>
    <property type="match status" value="1"/>
</dbReference>
<name>A0A445N406_9BACT</name>
<dbReference type="InterPro" id="IPR050099">
    <property type="entry name" value="SIS_GmhA/DiaA_subfam"/>
</dbReference>
<dbReference type="Gene3D" id="3.40.50.10490">
    <property type="entry name" value="Glucose-6-phosphate isomerase like protein, domain 1"/>
    <property type="match status" value="1"/>
</dbReference>
<dbReference type="PANTHER" id="PTHR30390">
    <property type="entry name" value="SEDOHEPTULOSE 7-PHOSPHATE ISOMERASE / DNAA INITIATOR-ASSOCIATING FACTOR FOR REPLICATION INITIATION"/>
    <property type="match status" value="1"/>
</dbReference>
<protein>
    <submittedName>
        <fullName evidence="2">Sugar isomerase (SIS)</fullName>
    </submittedName>
</protein>
<sequence length="209" mass="23325">MNILSFQYISELKAILDNFPHKQFERFIEALMDAYDQDKRIFVMGNGGSAATASHLATDLGKGPFSIGLKRFKILSLNDNISTMLAYANDLSYADIFVEQLINLFVPGDLVIGISGSGNSVKVLKAIEYANNYDGITVGFCGFSGGKLYSMVDIPLLIKTDDMQKVEDIHLVVAHMTMQRAFETISQNYLSKNIKPMPYEAQVELRRFS</sequence>
<dbReference type="InterPro" id="IPR035461">
    <property type="entry name" value="GmhA/DiaA"/>
</dbReference>
<dbReference type="Pfam" id="PF13580">
    <property type="entry name" value="SIS_2"/>
    <property type="match status" value="1"/>
</dbReference>
<reference evidence="2" key="1">
    <citation type="submission" date="2018-01" db="EMBL/GenBank/DDBJ databases">
        <authorList>
            <person name="Regsiter A."/>
            <person name="William W."/>
        </authorList>
    </citation>
    <scope>NUCLEOTIDE SEQUENCE</scope>
    <source>
        <strain evidence="2">TRIP AH-1</strain>
    </source>
</reference>
<dbReference type="PROSITE" id="PS51464">
    <property type="entry name" value="SIS"/>
    <property type="match status" value="1"/>
</dbReference>
<evidence type="ECO:0000259" key="1">
    <source>
        <dbReference type="PROSITE" id="PS51464"/>
    </source>
</evidence>
<dbReference type="PANTHER" id="PTHR30390:SF8">
    <property type="entry name" value="SUGAR ISOMERASE (SIS)"/>
    <property type="match status" value="1"/>
</dbReference>
<dbReference type="SUPFAM" id="SSF53697">
    <property type="entry name" value="SIS domain"/>
    <property type="match status" value="1"/>
</dbReference>
<accession>A0A445N406</accession>
<organism evidence="2">
    <name type="scientific">uncultured Desulfobacterium sp</name>
    <dbReference type="NCBI Taxonomy" id="201089"/>
    <lineage>
        <taxon>Bacteria</taxon>
        <taxon>Pseudomonadati</taxon>
        <taxon>Thermodesulfobacteriota</taxon>
        <taxon>Desulfobacteria</taxon>
        <taxon>Desulfobacterales</taxon>
        <taxon>Desulfobacteriaceae</taxon>
        <taxon>Desulfobacterium</taxon>
        <taxon>environmental samples</taxon>
    </lineage>
</organism>